<name>A0A1I6T3Q9_9RHOB</name>
<feature type="domain" description="Glycosyl transferase family 1" evidence="1">
    <location>
        <begin position="234"/>
        <end position="377"/>
    </location>
</feature>
<dbReference type="STRING" id="311180.SAMN04488050_105272"/>
<organism evidence="2 3">
    <name type="scientific">Alloyangia pacifica</name>
    <dbReference type="NCBI Taxonomy" id="311180"/>
    <lineage>
        <taxon>Bacteria</taxon>
        <taxon>Pseudomonadati</taxon>
        <taxon>Pseudomonadota</taxon>
        <taxon>Alphaproteobacteria</taxon>
        <taxon>Rhodobacterales</taxon>
        <taxon>Roseobacteraceae</taxon>
        <taxon>Alloyangia</taxon>
    </lineage>
</organism>
<reference evidence="3" key="1">
    <citation type="submission" date="2016-10" db="EMBL/GenBank/DDBJ databases">
        <authorList>
            <person name="Varghese N."/>
            <person name="Submissions S."/>
        </authorList>
    </citation>
    <scope>NUCLEOTIDE SEQUENCE [LARGE SCALE GENOMIC DNA]</scope>
    <source>
        <strain evidence="3">DSM 26894</strain>
    </source>
</reference>
<dbReference type="PANTHER" id="PTHR45947:SF13">
    <property type="entry name" value="TRANSFERASE"/>
    <property type="match status" value="1"/>
</dbReference>
<dbReference type="InterPro" id="IPR050194">
    <property type="entry name" value="Glycosyltransferase_grp1"/>
</dbReference>
<sequence>MRKVIIVNDASVARGGATGLSLLQARELARRGIQTVFAAADREPNAELAELGVTLYNAGSDPLMKAPPHVAATRGLYNSDVRAMLERVIAAEDGPDTVYHVHSWSKTLTPAAFSALQRVAPRTFIHAHDFFLACPNGGFMDYQAMQPCTRTPLSTSCLATNCDKRSYAQKMWRVSRQLVLRKSLPRHAPWGGILMIHPDMAPSLENAGYPAERLVPLRNPATSLSETRIAAEANDRILFIGRVEAEKGVEELIAAAERAGVALTIAGEGPLREPLAAKHPQVRFTGWLDRAGMLAEAQGARALVMPSRYPEPFGLVAAEASLAGLPVIVSNSALLGAEIARHRIGWTCDTRDPEAFATLLRKVADTPDDTIRAMSEKGFSGEANLCLTTDAWIDAQLELYDRATAIRSESAA</sequence>
<dbReference type="SUPFAM" id="SSF53756">
    <property type="entry name" value="UDP-Glycosyltransferase/glycogen phosphorylase"/>
    <property type="match status" value="1"/>
</dbReference>
<keyword evidence="3" id="KW-1185">Reference proteome</keyword>
<evidence type="ECO:0000313" key="2">
    <source>
        <dbReference type="EMBL" id="SFS83816.1"/>
    </source>
</evidence>
<dbReference type="Proteomes" id="UP000199392">
    <property type="component" value="Unassembled WGS sequence"/>
</dbReference>
<dbReference type="AlphaFoldDB" id="A0A1I6T3Q9"/>
<proteinExistence type="predicted"/>
<accession>A0A1I6T3Q9</accession>
<evidence type="ECO:0000313" key="3">
    <source>
        <dbReference type="Proteomes" id="UP000199392"/>
    </source>
</evidence>
<dbReference type="EMBL" id="FOZW01000005">
    <property type="protein sequence ID" value="SFS83816.1"/>
    <property type="molecule type" value="Genomic_DNA"/>
</dbReference>
<dbReference type="InterPro" id="IPR001296">
    <property type="entry name" value="Glyco_trans_1"/>
</dbReference>
<dbReference type="GO" id="GO:0016757">
    <property type="term" value="F:glycosyltransferase activity"/>
    <property type="evidence" value="ECO:0007669"/>
    <property type="project" value="InterPro"/>
</dbReference>
<evidence type="ECO:0000259" key="1">
    <source>
        <dbReference type="Pfam" id="PF00534"/>
    </source>
</evidence>
<protein>
    <submittedName>
        <fullName evidence="2">Glycosyltransferase involved in cell wall bisynthesis</fullName>
    </submittedName>
</protein>
<dbReference type="Gene3D" id="3.40.50.2000">
    <property type="entry name" value="Glycogen Phosphorylase B"/>
    <property type="match status" value="2"/>
</dbReference>
<keyword evidence="2" id="KW-0808">Transferase</keyword>
<dbReference type="Pfam" id="PF00534">
    <property type="entry name" value="Glycos_transf_1"/>
    <property type="match status" value="1"/>
</dbReference>
<dbReference type="OrthoDB" id="9807414at2"/>
<dbReference type="PANTHER" id="PTHR45947">
    <property type="entry name" value="SULFOQUINOVOSYL TRANSFERASE SQD2"/>
    <property type="match status" value="1"/>
</dbReference>
<gene>
    <name evidence="2" type="ORF">SAMN04488050_105272</name>
</gene>